<dbReference type="SUPFAM" id="SSF74650">
    <property type="entry name" value="Galactose mutarotase-like"/>
    <property type="match status" value="1"/>
</dbReference>
<evidence type="ECO:0000313" key="2">
    <source>
        <dbReference type="Proteomes" id="UP000310458"/>
    </source>
</evidence>
<dbReference type="GO" id="GO:0030246">
    <property type="term" value="F:carbohydrate binding"/>
    <property type="evidence" value="ECO:0007669"/>
    <property type="project" value="InterPro"/>
</dbReference>
<accession>A0A5R9BAT0</accession>
<organism evidence="1 2">
    <name type="scientific">Nesterenkonia salmonea</name>
    <dbReference type="NCBI Taxonomy" id="1804987"/>
    <lineage>
        <taxon>Bacteria</taxon>
        <taxon>Bacillati</taxon>
        <taxon>Actinomycetota</taxon>
        <taxon>Actinomycetes</taxon>
        <taxon>Micrococcales</taxon>
        <taxon>Micrococcaceae</taxon>
        <taxon>Nesterenkonia</taxon>
    </lineage>
</organism>
<comment type="caution">
    <text evidence="1">The sequence shown here is derived from an EMBL/GenBank/DDBJ whole genome shotgun (WGS) entry which is preliminary data.</text>
</comment>
<sequence>MNASTPTVTITAGGYTASISLRGGQLLSLTTLDPVHRAPQNLIVPAEQGEGAYPGAVLAPWPNRIAQARYTHAGTSYELPVNEEATGAALHGLLHDVDLSIQLQRESEVHLTGIIEPSVGYPFRLEVVLVYRVAGHLGLTATLSTRYIPETSPGDDTEAAGPATAPYGAGFHPYLTAADAPLKSCRLRLPASTVAKTKASGKVVGSKQVSGDLDLTNGPLLAGLTIDHAYTNLPEQGWSAELIHGPSGFVVRMIADTPWAQVYTGESLNRAGVAVEPMTCPPNAFNSGKDLVELEPGVWHRVGYSLEAFHL</sequence>
<dbReference type="Pfam" id="PF01263">
    <property type="entry name" value="Aldose_epim"/>
    <property type="match status" value="1"/>
</dbReference>
<keyword evidence="2" id="KW-1185">Reference proteome</keyword>
<gene>
    <name evidence="1" type="ORF">FEF26_07660</name>
</gene>
<dbReference type="Proteomes" id="UP000310458">
    <property type="component" value="Unassembled WGS sequence"/>
</dbReference>
<dbReference type="Gene3D" id="2.70.98.10">
    <property type="match status" value="1"/>
</dbReference>
<dbReference type="GO" id="GO:0016853">
    <property type="term" value="F:isomerase activity"/>
    <property type="evidence" value="ECO:0007669"/>
    <property type="project" value="InterPro"/>
</dbReference>
<dbReference type="InterPro" id="IPR011013">
    <property type="entry name" value="Gal_mutarotase_sf_dom"/>
</dbReference>
<name>A0A5R9BAT0_9MICC</name>
<dbReference type="EMBL" id="VAVZ01000018">
    <property type="protein sequence ID" value="TLP97326.1"/>
    <property type="molecule type" value="Genomic_DNA"/>
</dbReference>
<proteinExistence type="predicted"/>
<dbReference type="GO" id="GO:0005975">
    <property type="term" value="P:carbohydrate metabolic process"/>
    <property type="evidence" value="ECO:0007669"/>
    <property type="project" value="InterPro"/>
</dbReference>
<dbReference type="RefSeq" id="WP_138252954.1">
    <property type="nucleotide sequence ID" value="NZ_VAVZ01000018.1"/>
</dbReference>
<reference evidence="1 2" key="1">
    <citation type="submission" date="2019-05" db="EMBL/GenBank/DDBJ databases">
        <title>Nesterenkonia sp. GY074 isolated from the Southern Atlantic Ocean.</title>
        <authorList>
            <person name="Zhang G."/>
        </authorList>
    </citation>
    <scope>NUCLEOTIDE SEQUENCE [LARGE SCALE GENOMIC DNA]</scope>
    <source>
        <strain evidence="1 2">GY074</strain>
    </source>
</reference>
<evidence type="ECO:0000313" key="1">
    <source>
        <dbReference type="EMBL" id="TLP97326.1"/>
    </source>
</evidence>
<dbReference type="InterPro" id="IPR008183">
    <property type="entry name" value="Aldose_1/G6P_1-epimerase"/>
</dbReference>
<dbReference type="InterPro" id="IPR014718">
    <property type="entry name" value="GH-type_carb-bd"/>
</dbReference>
<protein>
    <submittedName>
        <fullName evidence="1">Aldose epimerase</fullName>
    </submittedName>
</protein>
<dbReference type="OrthoDB" id="4739604at2"/>
<dbReference type="AlphaFoldDB" id="A0A5R9BAT0"/>